<dbReference type="InterPro" id="IPR050445">
    <property type="entry name" value="Bact_polysacc_biosynth/exp"/>
</dbReference>
<dbReference type="InterPro" id="IPR027417">
    <property type="entry name" value="P-loop_NTPase"/>
</dbReference>
<accession>A0ABS9PY17</accession>
<proteinExistence type="predicted"/>
<protein>
    <submittedName>
        <fullName evidence="2">Uncharacterized protein</fullName>
    </submittedName>
</protein>
<evidence type="ECO:0000256" key="1">
    <source>
        <dbReference type="SAM" id="Phobius"/>
    </source>
</evidence>
<gene>
    <name evidence="2" type="ORF">MHL29_01240</name>
</gene>
<keyword evidence="3" id="KW-1185">Reference proteome</keyword>
<organism evidence="2 3">
    <name type="scientific">Arsenicicoccus bolidensis</name>
    <dbReference type="NCBI Taxonomy" id="229480"/>
    <lineage>
        <taxon>Bacteria</taxon>
        <taxon>Bacillati</taxon>
        <taxon>Actinomycetota</taxon>
        <taxon>Actinomycetes</taxon>
        <taxon>Micrococcales</taxon>
        <taxon>Intrasporangiaceae</taxon>
        <taxon>Arsenicicoccus</taxon>
    </lineage>
</organism>
<dbReference type="Proteomes" id="UP001521931">
    <property type="component" value="Unassembled WGS sequence"/>
</dbReference>
<sequence length="234" mass="24634">MRISAPSAPVGDDGLGAAAHVALGATLGLITTAGLLLLNTLLRPRIYSAQQLREFVGVPVLTAVPHLPELDVADPGTSHADRQLMEARPLLTSRLRDDGHPVLLVLPDRTGSGASTIAGWVLADRMDDGHEAHLLELRDARLTLAGRSADCTLVLDAPAASESALAQSVAPNVDAVILVVDSRRARLKHVEDAVTRLVDAGAPMVGLVVNHIGRTRQAARAYEVPWPASEVPRG</sequence>
<dbReference type="SUPFAM" id="SSF52540">
    <property type="entry name" value="P-loop containing nucleoside triphosphate hydrolases"/>
    <property type="match status" value="1"/>
</dbReference>
<comment type="caution">
    <text evidence="2">The sequence shown here is derived from an EMBL/GenBank/DDBJ whole genome shotgun (WGS) entry which is preliminary data.</text>
</comment>
<dbReference type="PANTHER" id="PTHR32309:SF13">
    <property type="entry name" value="FERRIC ENTEROBACTIN TRANSPORT PROTEIN FEPE"/>
    <property type="match status" value="1"/>
</dbReference>
<feature type="transmembrane region" description="Helical" evidence="1">
    <location>
        <begin position="17"/>
        <end position="38"/>
    </location>
</feature>
<keyword evidence="1" id="KW-0812">Transmembrane</keyword>
<dbReference type="Gene3D" id="3.40.50.300">
    <property type="entry name" value="P-loop containing nucleotide triphosphate hydrolases"/>
    <property type="match status" value="1"/>
</dbReference>
<dbReference type="EMBL" id="JAKRCV010000002">
    <property type="protein sequence ID" value="MCG7320522.1"/>
    <property type="molecule type" value="Genomic_DNA"/>
</dbReference>
<name>A0ABS9PY17_9MICO</name>
<evidence type="ECO:0000313" key="3">
    <source>
        <dbReference type="Proteomes" id="UP001521931"/>
    </source>
</evidence>
<reference evidence="2 3" key="1">
    <citation type="submission" date="2022-02" db="EMBL/GenBank/DDBJ databases">
        <title>Uncovering new skin microbiome diversity through culturing and metagenomics.</title>
        <authorList>
            <person name="Conlan S."/>
            <person name="Deming C."/>
            <person name="Nisc Comparative Sequencing Program N."/>
            <person name="Segre J.A."/>
        </authorList>
    </citation>
    <scope>NUCLEOTIDE SEQUENCE [LARGE SCALE GENOMIC DNA]</scope>
    <source>
        <strain evidence="2 3">ACRQZ</strain>
    </source>
</reference>
<dbReference type="PANTHER" id="PTHR32309">
    <property type="entry name" value="TYROSINE-PROTEIN KINASE"/>
    <property type="match status" value="1"/>
</dbReference>
<keyword evidence="1" id="KW-1133">Transmembrane helix</keyword>
<dbReference type="RefSeq" id="WP_239261557.1">
    <property type="nucleotide sequence ID" value="NZ_JAKRCV010000002.1"/>
</dbReference>
<keyword evidence="1" id="KW-0472">Membrane</keyword>
<evidence type="ECO:0000313" key="2">
    <source>
        <dbReference type="EMBL" id="MCG7320522.1"/>
    </source>
</evidence>